<reference evidence="1 2" key="2">
    <citation type="submission" date="2018-11" db="EMBL/GenBank/DDBJ databases">
        <authorList>
            <consortium name="Pathogen Informatics"/>
        </authorList>
    </citation>
    <scope>NUCLEOTIDE SEQUENCE [LARGE SCALE GENOMIC DNA]</scope>
</reference>
<dbReference type="AlphaFoldDB" id="A0A183UB67"/>
<name>A0A183UB67_TOXCA</name>
<proteinExistence type="predicted"/>
<keyword evidence="2" id="KW-1185">Reference proteome</keyword>
<evidence type="ECO:0000313" key="2">
    <source>
        <dbReference type="Proteomes" id="UP000050794"/>
    </source>
</evidence>
<sequence length="114" mass="12634">MGIDSVKLWEVIGQSVAIGTLTQTHTRPQLFLHKHIFISTLMPADDIATTAVPKAALLELYHIDRFQAPSTDLSIAEIAKNAAAWIVEHGDKKYGAVVKRRILLTPSQDLTQKF</sequence>
<evidence type="ECO:0000313" key="1">
    <source>
        <dbReference type="EMBL" id="VDM36961.1"/>
    </source>
</evidence>
<dbReference type="EMBL" id="UYWY01019386">
    <property type="protein sequence ID" value="VDM36961.1"/>
    <property type="molecule type" value="Genomic_DNA"/>
</dbReference>
<gene>
    <name evidence="1" type="ORF">TCNE_LOCUS5737</name>
</gene>
<protein>
    <submittedName>
        <fullName evidence="3">PIN_6 domain-containing protein</fullName>
    </submittedName>
</protein>
<dbReference type="WBParaSite" id="TCNE_0000573701-mRNA-1">
    <property type="protein sequence ID" value="TCNE_0000573701-mRNA-1"/>
    <property type="gene ID" value="TCNE_0000573701"/>
</dbReference>
<reference evidence="3" key="1">
    <citation type="submission" date="2016-06" db="UniProtKB">
        <authorList>
            <consortium name="WormBaseParasite"/>
        </authorList>
    </citation>
    <scope>IDENTIFICATION</scope>
</reference>
<accession>A0A183UB67</accession>
<dbReference type="Proteomes" id="UP000050794">
    <property type="component" value="Unassembled WGS sequence"/>
</dbReference>
<evidence type="ECO:0000313" key="3">
    <source>
        <dbReference type="WBParaSite" id="TCNE_0000573701-mRNA-1"/>
    </source>
</evidence>
<organism evidence="2 3">
    <name type="scientific">Toxocara canis</name>
    <name type="common">Canine roundworm</name>
    <dbReference type="NCBI Taxonomy" id="6265"/>
    <lineage>
        <taxon>Eukaryota</taxon>
        <taxon>Metazoa</taxon>
        <taxon>Ecdysozoa</taxon>
        <taxon>Nematoda</taxon>
        <taxon>Chromadorea</taxon>
        <taxon>Rhabditida</taxon>
        <taxon>Spirurina</taxon>
        <taxon>Ascaridomorpha</taxon>
        <taxon>Ascaridoidea</taxon>
        <taxon>Toxocaridae</taxon>
        <taxon>Toxocara</taxon>
    </lineage>
</organism>